<proteinExistence type="inferred from homology"/>
<reference evidence="8 9" key="1">
    <citation type="submission" date="2018-11" db="EMBL/GenBank/DDBJ databases">
        <title>Genomic Encyclopedia of Type Strains, Phase IV (KMG-IV): sequencing the most valuable type-strain genomes for metagenomic binning, comparative biology and taxonomic classification.</title>
        <authorList>
            <person name="Goeker M."/>
        </authorList>
    </citation>
    <scope>NUCLEOTIDE SEQUENCE [LARGE SCALE GENOMIC DNA]</scope>
    <source>
        <strain evidence="8 9">DSM 29158</strain>
    </source>
</reference>
<sequence>MTYNHQIVTDISLLAGQILLESGAETYRVEDTMSRIARSFGIRNTENFVTPTVVMFSINGYNSQLVRINERAINLEKIERTNEISRALVGGHISPEEALEKLTELKDTKLSYSILMKVFAAALTSLCFFIMFRGDFEESLIAFLAGGIGWITFECVTLYTKAKFFNEFFASFAVALVAQCFAITIESINMSLIIISALMPLVPGVPITNAIRDILAGQLLAGLSKGVEASITAFAIGAGVAIVLMFL</sequence>
<keyword evidence="4" id="KW-1133">Transmembrane helix</keyword>
<dbReference type="PANTHER" id="PTHR34390:SF2">
    <property type="entry name" value="SUCCINATE TRANSPORTER SUBUNIT YJJP-RELATED"/>
    <property type="match status" value="1"/>
</dbReference>
<evidence type="ECO:0000313" key="9">
    <source>
        <dbReference type="Proteomes" id="UP000277108"/>
    </source>
</evidence>
<dbReference type="EMBL" id="RKRK01000002">
    <property type="protein sequence ID" value="RPF57465.1"/>
    <property type="molecule type" value="Genomic_DNA"/>
</dbReference>
<gene>
    <name evidence="8" type="ORF">EDD62_0083</name>
</gene>
<dbReference type="Pfam" id="PF06738">
    <property type="entry name" value="ThrE"/>
    <property type="match status" value="1"/>
</dbReference>
<dbReference type="PANTHER" id="PTHR34390">
    <property type="entry name" value="UPF0442 PROTEIN YJJB-RELATED"/>
    <property type="match status" value="1"/>
</dbReference>
<feature type="domain" description="Threonine/serine exporter-like N-terminal" evidence="7">
    <location>
        <begin position="11"/>
        <end position="246"/>
    </location>
</feature>
<evidence type="ECO:0000256" key="6">
    <source>
        <dbReference type="ARBA" id="ARBA00034125"/>
    </source>
</evidence>
<dbReference type="GO" id="GO:0015744">
    <property type="term" value="P:succinate transport"/>
    <property type="evidence" value="ECO:0007669"/>
    <property type="project" value="TreeGrafter"/>
</dbReference>
<keyword evidence="5" id="KW-0472">Membrane</keyword>
<keyword evidence="9" id="KW-1185">Reference proteome</keyword>
<dbReference type="InterPro" id="IPR050539">
    <property type="entry name" value="ThrE_Dicarb/AminoAcid_Exp"/>
</dbReference>
<dbReference type="RefSeq" id="WP_077140789.1">
    <property type="nucleotide sequence ID" value="NZ_CBCSGK010000002.1"/>
</dbReference>
<protein>
    <submittedName>
        <fullName evidence="8">Uncharacterized membrane protein YjjP (DUF1212 family)</fullName>
    </submittedName>
</protein>
<evidence type="ECO:0000313" key="8">
    <source>
        <dbReference type="EMBL" id="RPF57465.1"/>
    </source>
</evidence>
<accession>A0A1Q1G2V7</accession>
<comment type="subcellular location">
    <subcellularLocation>
        <location evidence="1">Cell membrane</location>
        <topology evidence="1">Multi-pass membrane protein</topology>
    </subcellularLocation>
</comment>
<dbReference type="GO" id="GO:0005886">
    <property type="term" value="C:plasma membrane"/>
    <property type="evidence" value="ECO:0007669"/>
    <property type="project" value="UniProtKB-SubCell"/>
</dbReference>
<keyword evidence="2" id="KW-1003">Cell membrane</keyword>
<dbReference type="AlphaFoldDB" id="A0A1Q1G2V7"/>
<dbReference type="OrthoDB" id="9813917at2"/>
<evidence type="ECO:0000256" key="4">
    <source>
        <dbReference type="ARBA" id="ARBA00022989"/>
    </source>
</evidence>
<dbReference type="Proteomes" id="UP000277108">
    <property type="component" value="Unassembled WGS sequence"/>
</dbReference>
<comment type="similarity">
    <text evidence="6">Belongs to the ThrE exporter (TC 2.A.79) family.</text>
</comment>
<dbReference type="InterPro" id="IPR010619">
    <property type="entry name" value="ThrE-like_N"/>
</dbReference>
<evidence type="ECO:0000256" key="3">
    <source>
        <dbReference type="ARBA" id="ARBA00022692"/>
    </source>
</evidence>
<evidence type="ECO:0000256" key="1">
    <source>
        <dbReference type="ARBA" id="ARBA00004651"/>
    </source>
</evidence>
<evidence type="ECO:0000256" key="2">
    <source>
        <dbReference type="ARBA" id="ARBA00022475"/>
    </source>
</evidence>
<accession>A0A3N5CEG3</accession>
<evidence type="ECO:0000259" key="7">
    <source>
        <dbReference type="Pfam" id="PF06738"/>
    </source>
</evidence>
<comment type="caution">
    <text evidence="8">The sequence shown here is derived from an EMBL/GenBank/DDBJ whole genome shotgun (WGS) entry which is preliminary data.</text>
</comment>
<dbReference type="STRING" id="1849491.BVH56_07170"/>
<dbReference type="GO" id="GO:0022857">
    <property type="term" value="F:transmembrane transporter activity"/>
    <property type="evidence" value="ECO:0007669"/>
    <property type="project" value="InterPro"/>
</dbReference>
<keyword evidence="3" id="KW-0812">Transmembrane</keyword>
<name>A0A1Q1G2V7_9BACL</name>
<evidence type="ECO:0000256" key="5">
    <source>
        <dbReference type="ARBA" id="ARBA00023136"/>
    </source>
</evidence>
<organism evidence="8 9">
    <name type="scientific">Abyssicoccus albus</name>
    <dbReference type="NCBI Taxonomy" id="1817405"/>
    <lineage>
        <taxon>Bacteria</taxon>
        <taxon>Bacillati</taxon>
        <taxon>Bacillota</taxon>
        <taxon>Bacilli</taxon>
        <taxon>Bacillales</taxon>
        <taxon>Abyssicoccaceae</taxon>
    </lineage>
</organism>